<organism evidence="1 2">
    <name type="scientific">Sphagnum jensenii</name>
    <dbReference type="NCBI Taxonomy" id="128206"/>
    <lineage>
        <taxon>Eukaryota</taxon>
        <taxon>Viridiplantae</taxon>
        <taxon>Streptophyta</taxon>
        <taxon>Embryophyta</taxon>
        <taxon>Bryophyta</taxon>
        <taxon>Sphagnophytina</taxon>
        <taxon>Sphagnopsida</taxon>
        <taxon>Sphagnales</taxon>
        <taxon>Sphagnaceae</taxon>
        <taxon>Sphagnum</taxon>
    </lineage>
</organism>
<sequence length="124" mass="13353">MYQVNGCTGKMGQAVAAAGLQLVPKCITGHGRAGGYAEFSIQGIKVDVVDGDEREKVMDQVLQDYPGLIVVDYTLPAAVNGEHTSFSCSRCMQTLILYNCSLKLRALHIQNKSLLAHPSTAQQV</sequence>
<evidence type="ECO:0000313" key="2">
    <source>
        <dbReference type="Proteomes" id="UP001497522"/>
    </source>
</evidence>
<protein>
    <recommendedName>
        <fullName evidence="3">Dihydrodipicolinate reductase</fullName>
    </recommendedName>
</protein>
<dbReference type="InterPro" id="IPR023940">
    <property type="entry name" value="DHDPR_bac"/>
</dbReference>
<name>A0ABP1AUD3_9BRYO</name>
<dbReference type="PANTHER" id="PTHR20836:SF0">
    <property type="entry name" value="4-HYDROXY-TETRAHYDRODIPICOLINATE REDUCTASE 1, CHLOROPLASTIC-RELATED"/>
    <property type="match status" value="1"/>
</dbReference>
<proteinExistence type="predicted"/>
<dbReference type="EMBL" id="OZ023716">
    <property type="protein sequence ID" value="CAK9865946.1"/>
    <property type="molecule type" value="Genomic_DNA"/>
</dbReference>
<dbReference type="PANTHER" id="PTHR20836">
    <property type="entry name" value="DIHYDRODIPICOLINATE REDUCTASE"/>
    <property type="match status" value="1"/>
</dbReference>
<gene>
    <name evidence="1" type="ORF">CSSPJE1EN2_LOCUS8941</name>
</gene>
<reference evidence="1" key="1">
    <citation type="submission" date="2024-03" db="EMBL/GenBank/DDBJ databases">
        <authorList>
            <consortium name="ELIXIR-Norway"/>
            <consortium name="Elixir Norway"/>
        </authorList>
    </citation>
    <scope>NUCLEOTIDE SEQUENCE</scope>
</reference>
<dbReference type="Proteomes" id="UP001497522">
    <property type="component" value="Chromosome 15"/>
</dbReference>
<evidence type="ECO:0000313" key="1">
    <source>
        <dbReference type="EMBL" id="CAK9865946.1"/>
    </source>
</evidence>
<accession>A0ABP1AUD3</accession>
<evidence type="ECO:0008006" key="3">
    <source>
        <dbReference type="Google" id="ProtNLM"/>
    </source>
</evidence>
<keyword evidence="2" id="KW-1185">Reference proteome</keyword>